<gene>
    <name evidence="2" type="ORF">ABT188_10575</name>
</gene>
<organism evidence="2 3">
    <name type="scientific">Streptomyces violaceorubidus</name>
    <dbReference type="NCBI Taxonomy" id="284042"/>
    <lineage>
        <taxon>Bacteria</taxon>
        <taxon>Bacillati</taxon>
        <taxon>Actinomycetota</taxon>
        <taxon>Actinomycetes</taxon>
        <taxon>Kitasatosporales</taxon>
        <taxon>Streptomycetaceae</taxon>
        <taxon>Streptomyces</taxon>
    </lineage>
</organism>
<evidence type="ECO:0000256" key="1">
    <source>
        <dbReference type="SAM" id="MobiDB-lite"/>
    </source>
</evidence>
<sequence length="145" mass="15478">MSFLHEEYGTDAEIYRKPFSTEVIADCGDPSAHEVLAACGFVKQTVPPHYIWHQLPEGLSEEEQKRSATRAACLLRAQGFDANVAEDLVSEEAVAAVREEVRRRRISGAATSSSPTAGPVAPAARPDTTAPASPAVPSASAHHSR</sequence>
<dbReference type="EMBL" id="JBEOZY010000007">
    <property type="protein sequence ID" value="MER6165002.1"/>
    <property type="molecule type" value="Genomic_DNA"/>
</dbReference>
<feature type="region of interest" description="Disordered" evidence="1">
    <location>
        <begin position="103"/>
        <end position="145"/>
    </location>
</feature>
<evidence type="ECO:0000313" key="3">
    <source>
        <dbReference type="Proteomes" id="UP001496720"/>
    </source>
</evidence>
<accession>A0ABV1STF9</accession>
<keyword evidence="3" id="KW-1185">Reference proteome</keyword>
<reference evidence="2 3" key="1">
    <citation type="submission" date="2024-06" db="EMBL/GenBank/DDBJ databases">
        <title>The Natural Products Discovery Center: Release of the First 8490 Sequenced Strains for Exploring Actinobacteria Biosynthetic Diversity.</title>
        <authorList>
            <person name="Kalkreuter E."/>
            <person name="Kautsar S.A."/>
            <person name="Yang D."/>
            <person name="Bader C.D."/>
            <person name="Teijaro C.N."/>
            <person name="Fluegel L."/>
            <person name="Davis C.M."/>
            <person name="Simpson J.R."/>
            <person name="Lauterbach L."/>
            <person name="Steele A.D."/>
            <person name="Gui C."/>
            <person name="Meng S."/>
            <person name="Li G."/>
            <person name="Viehrig K."/>
            <person name="Ye F."/>
            <person name="Su P."/>
            <person name="Kiefer A.F."/>
            <person name="Nichols A."/>
            <person name="Cepeda A.J."/>
            <person name="Yan W."/>
            <person name="Fan B."/>
            <person name="Jiang Y."/>
            <person name="Adhikari A."/>
            <person name="Zheng C.-J."/>
            <person name="Schuster L."/>
            <person name="Cowan T.M."/>
            <person name="Smanski M.J."/>
            <person name="Chevrette M.G."/>
            <person name="De Carvalho L.P.S."/>
            <person name="Shen B."/>
        </authorList>
    </citation>
    <scope>NUCLEOTIDE SEQUENCE [LARGE SCALE GENOMIC DNA]</scope>
    <source>
        <strain evidence="2 3">NPDC001615</strain>
    </source>
</reference>
<comment type="caution">
    <text evidence="2">The sequence shown here is derived from an EMBL/GenBank/DDBJ whole genome shotgun (WGS) entry which is preliminary data.</text>
</comment>
<dbReference type="RefSeq" id="WP_352146875.1">
    <property type="nucleotide sequence ID" value="NZ_JBEOZY010000007.1"/>
</dbReference>
<name>A0ABV1STF9_9ACTN</name>
<proteinExistence type="predicted"/>
<dbReference type="Proteomes" id="UP001496720">
    <property type="component" value="Unassembled WGS sequence"/>
</dbReference>
<protein>
    <submittedName>
        <fullName evidence="2">Uncharacterized protein</fullName>
    </submittedName>
</protein>
<evidence type="ECO:0000313" key="2">
    <source>
        <dbReference type="EMBL" id="MER6165002.1"/>
    </source>
</evidence>
<feature type="compositionally biased region" description="Low complexity" evidence="1">
    <location>
        <begin position="107"/>
        <end position="145"/>
    </location>
</feature>